<evidence type="ECO:0008006" key="3">
    <source>
        <dbReference type="Google" id="ProtNLM"/>
    </source>
</evidence>
<sequence length="195" mass="21770">MASIVSRLARAASATRASPPAVGGTAGGGRPAAAIRVSAAGGLKSEDEEEEEKVRPKSQVAPDDAPRRRPLLVDENALTSDEAMWAFYEHWCKFHGISCDRSEMERRFKTFSDTARLVHKIILNARRHRTHYLDYVMKRFSKHQGYDTNWITKDMIKEAWCSGEVLPTCAKRSWVRTSLSALHFAGVNPKGAEVL</sequence>
<evidence type="ECO:0000313" key="2">
    <source>
        <dbReference type="EnsemblPlants" id="EMT30510"/>
    </source>
</evidence>
<evidence type="ECO:0000256" key="1">
    <source>
        <dbReference type="SAM" id="MobiDB-lite"/>
    </source>
</evidence>
<accession>M8BZR3</accession>
<reference evidence="2" key="1">
    <citation type="submission" date="2015-06" db="UniProtKB">
        <authorList>
            <consortium name="EnsemblPlants"/>
        </authorList>
    </citation>
    <scope>IDENTIFICATION</scope>
</reference>
<dbReference type="AlphaFoldDB" id="M8BZR3"/>
<feature type="compositionally biased region" description="Low complexity" evidence="1">
    <location>
        <begin position="9"/>
        <end position="23"/>
    </location>
</feature>
<dbReference type="EnsemblPlants" id="EMT30510">
    <property type="protein sequence ID" value="EMT30510"/>
    <property type="gene ID" value="F775_01775"/>
</dbReference>
<name>M8BZR3_AEGTA</name>
<protein>
    <recommendedName>
        <fullName evidence="3">Cathepsin propeptide inhibitor domain-containing protein</fullName>
    </recommendedName>
</protein>
<organism evidence="2">
    <name type="scientific">Aegilops tauschii</name>
    <name type="common">Tausch's goatgrass</name>
    <name type="synonym">Aegilops squarrosa</name>
    <dbReference type="NCBI Taxonomy" id="37682"/>
    <lineage>
        <taxon>Eukaryota</taxon>
        <taxon>Viridiplantae</taxon>
        <taxon>Streptophyta</taxon>
        <taxon>Embryophyta</taxon>
        <taxon>Tracheophyta</taxon>
        <taxon>Spermatophyta</taxon>
        <taxon>Magnoliopsida</taxon>
        <taxon>Liliopsida</taxon>
        <taxon>Poales</taxon>
        <taxon>Poaceae</taxon>
        <taxon>BOP clade</taxon>
        <taxon>Pooideae</taxon>
        <taxon>Triticodae</taxon>
        <taxon>Triticeae</taxon>
        <taxon>Triticinae</taxon>
        <taxon>Aegilops</taxon>
    </lineage>
</organism>
<feature type="region of interest" description="Disordered" evidence="1">
    <location>
        <begin position="1"/>
        <end position="68"/>
    </location>
</feature>
<proteinExistence type="predicted"/>